<name>A0A3D8WX09_PRIMG</name>
<evidence type="ECO:0000313" key="2">
    <source>
        <dbReference type="Proteomes" id="UP000256519"/>
    </source>
</evidence>
<dbReference type="RefSeq" id="WP_116076968.1">
    <property type="nucleotide sequence ID" value="NZ_CP187630.1"/>
</dbReference>
<proteinExistence type="predicted"/>
<dbReference type="AlphaFoldDB" id="A0A3D8WX09"/>
<reference evidence="1 2" key="1">
    <citation type="journal article" date="2018" name="Appl. Environ. Microbiol.">
        <title>Antimicrobial susceptibility testing and tentative epidemiological cut-off values of five Bacillus species relevant for use as animal feed additives or for plant protection.</title>
        <authorList>
            <person name="Agerso Y."/>
            <person name="Stuer-Lauridsen B."/>
            <person name="Bjerre K."/>
            <person name="Jensen M.G."/>
            <person name="Johansen E."/>
            <person name="Bennedsen M."/>
            <person name="Brockmann E."/>
            <person name="Nielsen B."/>
        </authorList>
    </citation>
    <scope>NUCLEOTIDE SEQUENCE [LARGE SCALE GENOMIC DNA]</scope>
    <source>
        <strain evidence="1 2">CHCC20162</strain>
    </source>
</reference>
<gene>
    <name evidence="1" type="ORF">C3744_21810</name>
</gene>
<dbReference type="Proteomes" id="UP000256519">
    <property type="component" value="Unassembled WGS sequence"/>
</dbReference>
<protein>
    <submittedName>
        <fullName evidence="1">DUF1292 domain-containing protein</fullName>
    </submittedName>
</protein>
<comment type="caution">
    <text evidence="1">The sequence shown here is derived from an EMBL/GenBank/DDBJ whole genome shotgun (WGS) entry which is preliminary data.</text>
</comment>
<sequence length="87" mass="10042">MSSRERDLITIEDERGIEKQYAVEALFDMRNQTYALLQSNGEALLMRVENEKGEQYLVGLTDPEERDSILDAYQIAVEATPAEKEFR</sequence>
<accession>A0A3D8WX09</accession>
<dbReference type="InterPro" id="IPR009711">
    <property type="entry name" value="UPF0473"/>
</dbReference>
<dbReference type="EMBL" id="PQWM01000029">
    <property type="protein sequence ID" value="RDZ11015.1"/>
    <property type="molecule type" value="Genomic_DNA"/>
</dbReference>
<evidence type="ECO:0000313" key="1">
    <source>
        <dbReference type="EMBL" id="RDZ11015.1"/>
    </source>
</evidence>
<organism evidence="1 2">
    <name type="scientific">Priestia megaterium</name>
    <name type="common">Bacillus megaterium</name>
    <dbReference type="NCBI Taxonomy" id="1404"/>
    <lineage>
        <taxon>Bacteria</taxon>
        <taxon>Bacillati</taxon>
        <taxon>Bacillota</taxon>
        <taxon>Bacilli</taxon>
        <taxon>Bacillales</taxon>
        <taxon>Bacillaceae</taxon>
        <taxon>Priestia</taxon>
    </lineage>
</organism>
<dbReference type="Pfam" id="PF06949">
    <property type="entry name" value="DUF1292"/>
    <property type="match status" value="1"/>
</dbReference>